<dbReference type="PROSITE" id="PS00108">
    <property type="entry name" value="PROTEIN_KINASE_ST"/>
    <property type="match status" value="1"/>
</dbReference>
<evidence type="ECO:0000256" key="5">
    <source>
        <dbReference type="ARBA" id="ARBA00022840"/>
    </source>
</evidence>
<dbReference type="SMART" id="SM00220">
    <property type="entry name" value="S_TKc"/>
    <property type="match status" value="1"/>
</dbReference>
<evidence type="ECO:0000259" key="8">
    <source>
        <dbReference type="PROSITE" id="PS50011"/>
    </source>
</evidence>
<evidence type="ECO:0000256" key="1">
    <source>
        <dbReference type="ARBA" id="ARBA00022527"/>
    </source>
</evidence>
<dbReference type="InterPro" id="IPR008271">
    <property type="entry name" value="Ser/Thr_kinase_AS"/>
</dbReference>
<keyword evidence="4" id="KW-0418">Kinase</keyword>
<feature type="region of interest" description="Disordered" evidence="7">
    <location>
        <begin position="22"/>
        <end position="41"/>
    </location>
</feature>
<dbReference type="PANTHER" id="PTHR44329">
    <property type="entry name" value="SERINE/THREONINE-PROTEIN KINASE TNNI3K-RELATED"/>
    <property type="match status" value="1"/>
</dbReference>
<keyword evidence="3 6" id="KW-0547">Nucleotide-binding</keyword>
<feature type="domain" description="Protein kinase" evidence="8">
    <location>
        <begin position="112"/>
        <end position="424"/>
    </location>
</feature>
<evidence type="ECO:0000256" key="3">
    <source>
        <dbReference type="ARBA" id="ARBA00022741"/>
    </source>
</evidence>
<dbReference type="GO" id="GO:0005524">
    <property type="term" value="F:ATP binding"/>
    <property type="evidence" value="ECO:0007669"/>
    <property type="project" value="UniProtKB-UniRule"/>
</dbReference>
<dbReference type="Gene3D" id="3.30.200.20">
    <property type="entry name" value="Phosphorylase Kinase, domain 1"/>
    <property type="match status" value="1"/>
</dbReference>
<dbReference type="GO" id="GO:0004674">
    <property type="term" value="F:protein serine/threonine kinase activity"/>
    <property type="evidence" value="ECO:0007669"/>
    <property type="project" value="UniProtKB-KW"/>
</dbReference>
<sequence length="511" mass="54345">MGSCFSAPCPQEQEFLVVEARPSPSPAPAETFGGVPSSPADPPADALQLISIEIHKTRDPTRGTHETLPAGATTPPSTKRTPCCLTKSLYDSLVSSPEEIQLQPPERLLEDVELLCPVGAGSYGVVYKAQYLGAECAVKLVAIEAVADNAHLHEALLSPQLRHPNVVHTYTARAALMTEAFVREVYEEAAGCSRSSTGGLALPSASAHLSGRMLRQESGDGLGPPQGRVRGLRAWSEAFGRLAVKPGQVLVLLAQEYCTQGTLSTAVQSGMFRAQPHTTESFTRRVVLRTAAEICRGMMCLHAANVIHGDLKPGNILLAPSRLDRRGFVAKASAPEALKGQQSRGSDVYSFGVLLYDLMTGKRAFHNLTNARVMMGVCLRGLQPDWPEEQWPELCALARRCCDPDRSQRPSFRDLARELVDMAMSTESSATAAALVSTSAGGGAQRNSSFSRRQRLTGPGAAVRASRSAKASVTEPGAAPRAASLSPSHTTLLGVASALLYPVGEMGNGER</sequence>
<evidence type="ECO:0000313" key="10">
    <source>
        <dbReference type="Proteomes" id="UP000612055"/>
    </source>
</evidence>
<name>A0A835XXZ6_9CHLO</name>
<keyword evidence="10" id="KW-1185">Reference proteome</keyword>
<keyword evidence="2" id="KW-0808">Transferase</keyword>
<dbReference type="InterPro" id="IPR001245">
    <property type="entry name" value="Ser-Thr/Tyr_kinase_cat_dom"/>
</dbReference>
<evidence type="ECO:0000256" key="6">
    <source>
        <dbReference type="PROSITE-ProRule" id="PRU10141"/>
    </source>
</evidence>
<dbReference type="PANTHER" id="PTHR44329:SF214">
    <property type="entry name" value="PROTEIN KINASE DOMAIN-CONTAINING PROTEIN"/>
    <property type="match status" value="1"/>
</dbReference>
<dbReference type="SUPFAM" id="SSF56112">
    <property type="entry name" value="Protein kinase-like (PK-like)"/>
    <property type="match status" value="1"/>
</dbReference>
<accession>A0A835XXZ6</accession>
<feature type="binding site" evidence="6">
    <location>
        <position position="139"/>
    </location>
    <ligand>
        <name>ATP</name>
        <dbReference type="ChEBI" id="CHEBI:30616"/>
    </ligand>
</feature>
<dbReference type="OrthoDB" id="1711006at2759"/>
<proteinExistence type="predicted"/>
<dbReference type="EMBL" id="JAEHOE010000056">
    <property type="protein sequence ID" value="KAG2491093.1"/>
    <property type="molecule type" value="Genomic_DNA"/>
</dbReference>
<keyword evidence="5 6" id="KW-0067">ATP-binding</keyword>
<dbReference type="Proteomes" id="UP000612055">
    <property type="component" value="Unassembled WGS sequence"/>
</dbReference>
<protein>
    <recommendedName>
        <fullName evidence="8">Protein kinase domain-containing protein</fullName>
    </recommendedName>
</protein>
<dbReference type="Gene3D" id="1.10.510.10">
    <property type="entry name" value="Transferase(Phosphotransferase) domain 1"/>
    <property type="match status" value="1"/>
</dbReference>
<dbReference type="Pfam" id="PF07714">
    <property type="entry name" value="PK_Tyr_Ser-Thr"/>
    <property type="match status" value="1"/>
</dbReference>
<dbReference type="InterPro" id="IPR051681">
    <property type="entry name" value="Ser/Thr_Kinases-Pseudokinases"/>
</dbReference>
<dbReference type="InterPro" id="IPR000719">
    <property type="entry name" value="Prot_kinase_dom"/>
</dbReference>
<feature type="region of interest" description="Disordered" evidence="7">
    <location>
        <begin position="437"/>
        <end position="485"/>
    </location>
</feature>
<evidence type="ECO:0000256" key="2">
    <source>
        <dbReference type="ARBA" id="ARBA00022679"/>
    </source>
</evidence>
<dbReference type="Pfam" id="PF00069">
    <property type="entry name" value="Pkinase"/>
    <property type="match status" value="1"/>
</dbReference>
<evidence type="ECO:0000256" key="4">
    <source>
        <dbReference type="ARBA" id="ARBA00022777"/>
    </source>
</evidence>
<dbReference type="InterPro" id="IPR011009">
    <property type="entry name" value="Kinase-like_dom_sf"/>
</dbReference>
<dbReference type="InterPro" id="IPR017441">
    <property type="entry name" value="Protein_kinase_ATP_BS"/>
</dbReference>
<organism evidence="9 10">
    <name type="scientific">Edaphochlamys debaryana</name>
    <dbReference type="NCBI Taxonomy" id="47281"/>
    <lineage>
        <taxon>Eukaryota</taxon>
        <taxon>Viridiplantae</taxon>
        <taxon>Chlorophyta</taxon>
        <taxon>core chlorophytes</taxon>
        <taxon>Chlorophyceae</taxon>
        <taxon>CS clade</taxon>
        <taxon>Chlamydomonadales</taxon>
        <taxon>Chlamydomonadales incertae sedis</taxon>
        <taxon>Edaphochlamys</taxon>
    </lineage>
</organism>
<keyword evidence="1" id="KW-0723">Serine/threonine-protein kinase</keyword>
<dbReference type="PROSITE" id="PS50011">
    <property type="entry name" value="PROTEIN_KINASE_DOM"/>
    <property type="match status" value="1"/>
</dbReference>
<reference evidence="9" key="1">
    <citation type="journal article" date="2020" name="bioRxiv">
        <title>Comparative genomics of Chlamydomonas.</title>
        <authorList>
            <person name="Craig R.J."/>
            <person name="Hasan A.R."/>
            <person name="Ness R.W."/>
            <person name="Keightley P.D."/>
        </authorList>
    </citation>
    <scope>NUCLEOTIDE SEQUENCE</scope>
    <source>
        <strain evidence="9">CCAP 11/70</strain>
    </source>
</reference>
<dbReference type="PROSITE" id="PS00107">
    <property type="entry name" value="PROTEIN_KINASE_ATP"/>
    <property type="match status" value="1"/>
</dbReference>
<dbReference type="AlphaFoldDB" id="A0A835XXZ6"/>
<feature type="compositionally biased region" description="Low complexity" evidence="7">
    <location>
        <begin position="461"/>
        <end position="473"/>
    </location>
</feature>
<comment type="caution">
    <text evidence="9">The sequence shown here is derived from an EMBL/GenBank/DDBJ whole genome shotgun (WGS) entry which is preliminary data.</text>
</comment>
<feature type="region of interest" description="Disordered" evidence="7">
    <location>
        <begin position="57"/>
        <end position="79"/>
    </location>
</feature>
<evidence type="ECO:0000313" key="9">
    <source>
        <dbReference type="EMBL" id="KAG2491093.1"/>
    </source>
</evidence>
<gene>
    <name evidence="9" type="ORF">HYH03_010537</name>
</gene>
<evidence type="ECO:0000256" key="7">
    <source>
        <dbReference type="SAM" id="MobiDB-lite"/>
    </source>
</evidence>